<gene>
    <name evidence="2" type="ORF">LSAT_V11C700365440</name>
</gene>
<dbReference type="SUPFAM" id="SSF53098">
    <property type="entry name" value="Ribonuclease H-like"/>
    <property type="match status" value="1"/>
</dbReference>
<dbReference type="Proteomes" id="UP000235145">
    <property type="component" value="Unassembled WGS sequence"/>
</dbReference>
<evidence type="ECO:0000313" key="2">
    <source>
        <dbReference type="EMBL" id="KAJ0195887.1"/>
    </source>
</evidence>
<protein>
    <recommendedName>
        <fullName evidence="1">Integrase catalytic domain-containing protein</fullName>
    </recommendedName>
</protein>
<sequence>MMIPVDPLKPEANKELWKLYTNGATSKEGSGAGLILQSPKGEDITYALRFDFQVSNIKAVYKALLAVGPFLLAPGGMKFLLVVMDYFTKWIEAEPLATVIGKQMINFMTKNNLARFGTPRILTSDNGTQLEGSSFKEWCEDKKIHRRFTSVAHPQANGQTKISNKTIVNGLKKRLLRLKSSWVDELPTVLWSYHTIARSSIGKIPFSLTYGIEAVLP</sequence>
<accession>A0A9R1X4N7</accession>
<dbReference type="Pfam" id="PF00665">
    <property type="entry name" value="rve"/>
    <property type="match status" value="1"/>
</dbReference>
<dbReference type="EMBL" id="NBSK02000007">
    <property type="protein sequence ID" value="KAJ0195887.1"/>
    <property type="molecule type" value="Genomic_DNA"/>
</dbReference>
<dbReference type="GO" id="GO:0003676">
    <property type="term" value="F:nucleic acid binding"/>
    <property type="evidence" value="ECO:0007669"/>
    <property type="project" value="InterPro"/>
</dbReference>
<dbReference type="InterPro" id="IPR036397">
    <property type="entry name" value="RNaseH_sf"/>
</dbReference>
<proteinExistence type="predicted"/>
<dbReference type="Gene3D" id="3.30.420.10">
    <property type="entry name" value="Ribonuclease H-like superfamily/Ribonuclease H"/>
    <property type="match status" value="1"/>
</dbReference>
<keyword evidence="3" id="KW-1185">Reference proteome</keyword>
<dbReference type="PANTHER" id="PTHR48475">
    <property type="entry name" value="RIBONUCLEASE H"/>
    <property type="match status" value="1"/>
</dbReference>
<dbReference type="GO" id="GO:0015074">
    <property type="term" value="P:DNA integration"/>
    <property type="evidence" value="ECO:0007669"/>
    <property type="project" value="InterPro"/>
</dbReference>
<feature type="domain" description="Integrase catalytic" evidence="1">
    <location>
        <begin position="35"/>
        <end position="213"/>
    </location>
</feature>
<evidence type="ECO:0000259" key="1">
    <source>
        <dbReference type="PROSITE" id="PS50994"/>
    </source>
</evidence>
<name>A0A9R1X4N7_LACSA</name>
<dbReference type="AlphaFoldDB" id="A0A9R1X4N7"/>
<dbReference type="PROSITE" id="PS50994">
    <property type="entry name" value="INTEGRASE"/>
    <property type="match status" value="1"/>
</dbReference>
<dbReference type="InterPro" id="IPR001584">
    <property type="entry name" value="Integrase_cat-core"/>
</dbReference>
<dbReference type="InterPro" id="IPR012337">
    <property type="entry name" value="RNaseH-like_sf"/>
</dbReference>
<evidence type="ECO:0000313" key="3">
    <source>
        <dbReference type="Proteomes" id="UP000235145"/>
    </source>
</evidence>
<dbReference type="PANTHER" id="PTHR48475:SF2">
    <property type="entry name" value="RIBONUCLEASE H"/>
    <property type="match status" value="1"/>
</dbReference>
<organism evidence="2 3">
    <name type="scientific">Lactuca sativa</name>
    <name type="common">Garden lettuce</name>
    <dbReference type="NCBI Taxonomy" id="4236"/>
    <lineage>
        <taxon>Eukaryota</taxon>
        <taxon>Viridiplantae</taxon>
        <taxon>Streptophyta</taxon>
        <taxon>Embryophyta</taxon>
        <taxon>Tracheophyta</taxon>
        <taxon>Spermatophyta</taxon>
        <taxon>Magnoliopsida</taxon>
        <taxon>eudicotyledons</taxon>
        <taxon>Gunneridae</taxon>
        <taxon>Pentapetalae</taxon>
        <taxon>asterids</taxon>
        <taxon>campanulids</taxon>
        <taxon>Asterales</taxon>
        <taxon>Asteraceae</taxon>
        <taxon>Cichorioideae</taxon>
        <taxon>Cichorieae</taxon>
        <taxon>Lactucinae</taxon>
        <taxon>Lactuca</taxon>
    </lineage>
</organism>
<comment type="caution">
    <text evidence="2">The sequence shown here is derived from an EMBL/GenBank/DDBJ whole genome shotgun (WGS) entry which is preliminary data.</text>
</comment>
<reference evidence="2 3" key="1">
    <citation type="journal article" date="2017" name="Nat. Commun.">
        <title>Genome assembly with in vitro proximity ligation data and whole-genome triplication in lettuce.</title>
        <authorList>
            <person name="Reyes-Chin-Wo S."/>
            <person name="Wang Z."/>
            <person name="Yang X."/>
            <person name="Kozik A."/>
            <person name="Arikit S."/>
            <person name="Song C."/>
            <person name="Xia L."/>
            <person name="Froenicke L."/>
            <person name="Lavelle D.O."/>
            <person name="Truco M.J."/>
            <person name="Xia R."/>
            <person name="Zhu S."/>
            <person name="Xu C."/>
            <person name="Xu H."/>
            <person name="Xu X."/>
            <person name="Cox K."/>
            <person name="Korf I."/>
            <person name="Meyers B.C."/>
            <person name="Michelmore R.W."/>
        </authorList>
    </citation>
    <scope>NUCLEOTIDE SEQUENCE [LARGE SCALE GENOMIC DNA]</scope>
    <source>
        <strain evidence="3">cv. Salinas</strain>
        <tissue evidence="2">Seedlings</tissue>
    </source>
</reference>